<evidence type="ECO:0000256" key="1">
    <source>
        <dbReference type="PROSITE-ProRule" id="PRU00169"/>
    </source>
</evidence>
<evidence type="ECO:0000313" key="3">
    <source>
        <dbReference type="EMBL" id="OGI64816.1"/>
    </source>
</evidence>
<dbReference type="PANTHER" id="PTHR44520">
    <property type="entry name" value="RESPONSE REGULATOR RCP1-RELATED"/>
    <property type="match status" value="1"/>
</dbReference>
<proteinExistence type="predicted"/>
<dbReference type="InterPro" id="IPR011006">
    <property type="entry name" value="CheY-like_superfamily"/>
</dbReference>
<keyword evidence="1" id="KW-0597">Phosphoprotein</keyword>
<dbReference type="SUPFAM" id="SSF52172">
    <property type="entry name" value="CheY-like"/>
    <property type="match status" value="1"/>
</dbReference>
<dbReference type="SMART" id="SM00448">
    <property type="entry name" value="REC"/>
    <property type="match status" value="1"/>
</dbReference>
<dbReference type="InterPro" id="IPR052893">
    <property type="entry name" value="TCS_response_regulator"/>
</dbReference>
<dbReference type="PANTHER" id="PTHR44520:SF1">
    <property type="entry name" value="TWO-COMPONENT SYSTEM REGULATORY PROTEIN"/>
    <property type="match status" value="1"/>
</dbReference>
<evidence type="ECO:0000259" key="2">
    <source>
        <dbReference type="PROSITE" id="PS50110"/>
    </source>
</evidence>
<organism evidence="3 4">
    <name type="scientific">Candidatus Muproteobacteria bacterium RBG_16_60_9</name>
    <dbReference type="NCBI Taxonomy" id="1817755"/>
    <lineage>
        <taxon>Bacteria</taxon>
        <taxon>Pseudomonadati</taxon>
        <taxon>Pseudomonadota</taxon>
        <taxon>Candidatus Muproteobacteria</taxon>
    </lineage>
</organism>
<reference evidence="3 4" key="1">
    <citation type="journal article" date="2016" name="Nat. Commun.">
        <title>Thousands of microbial genomes shed light on interconnected biogeochemical processes in an aquifer system.</title>
        <authorList>
            <person name="Anantharaman K."/>
            <person name="Brown C.T."/>
            <person name="Hug L.A."/>
            <person name="Sharon I."/>
            <person name="Castelle C.J."/>
            <person name="Probst A.J."/>
            <person name="Thomas B.C."/>
            <person name="Singh A."/>
            <person name="Wilkins M.J."/>
            <person name="Karaoz U."/>
            <person name="Brodie E.L."/>
            <person name="Williams K.H."/>
            <person name="Hubbard S.S."/>
            <person name="Banfield J.F."/>
        </authorList>
    </citation>
    <scope>NUCLEOTIDE SEQUENCE [LARGE SCALE GENOMIC DNA]</scope>
</reference>
<dbReference type="PROSITE" id="PS50110">
    <property type="entry name" value="RESPONSE_REGULATORY"/>
    <property type="match status" value="1"/>
</dbReference>
<feature type="domain" description="Response regulatory" evidence="2">
    <location>
        <begin position="15"/>
        <end position="141"/>
    </location>
</feature>
<accession>A0A1F6V5S8</accession>
<name>A0A1F6V5S8_9PROT</name>
<dbReference type="Pfam" id="PF00072">
    <property type="entry name" value="Response_reg"/>
    <property type="match status" value="1"/>
</dbReference>
<dbReference type="GO" id="GO:0000160">
    <property type="term" value="P:phosphorelay signal transduction system"/>
    <property type="evidence" value="ECO:0007669"/>
    <property type="project" value="InterPro"/>
</dbReference>
<dbReference type="Proteomes" id="UP000179076">
    <property type="component" value="Unassembled WGS sequence"/>
</dbReference>
<dbReference type="EMBL" id="MFSP01000119">
    <property type="protein sequence ID" value="OGI64816.1"/>
    <property type="molecule type" value="Genomic_DNA"/>
</dbReference>
<protein>
    <recommendedName>
        <fullName evidence="2">Response regulatory domain-containing protein</fullName>
    </recommendedName>
</protein>
<dbReference type="AlphaFoldDB" id="A0A1F6V5S8"/>
<sequence>MTELPQPRRDAPGATVLLVEDDADHLELTLQALRESGITDNVAVVRDGVEALDYLFARADRAGHERVRPALVLLDLRLPRLDGMELLRRLRSDARTRRTAIVVLTSSTDERDRARAQELGAAFVSKGADFERLRETIRRVWPGADPGYFPAPEEKS</sequence>
<dbReference type="InterPro" id="IPR001789">
    <property type="entry name" value="Sig_transdc_resp-reg_receiver"/>
</dbReference>
<feature type="modified residue" description="4-aspartylphosphate" evidence="1">
    <location>
        <position position="75"/>
    </location>
</feature>
<evidence type="ECO:0000313" key="4">
    <source>
        <dbReference type="Proteomes" id="UP000179076"/>
    </source>
</evidence>
<dbReference type="Gene3D" id="3.40.50.2300">
    <property type="match status" value="1"/>
</dbReference>
<comment type="caution">
    <text evidence="3">The sequence shown here is derived from an EMBL/GenBank/DDBJ whole genome shotgun (WGS) entry which is preliminary data.</text>
</comment>
<gene>
    <name evidence="3" type="ORF">A2W18_09360</name>
</gene>